<geneLocation type="chloroplast" evidence="12"/>
<evidence type="ECO:0000256" key="6">
    <source>
        <dbReference type="ARBA" id="ARBA00022989"/>
    </source>
</evidence>
<keyword evidence="12" id="KW-0150">Chloroplast</keyword>
<evidence type="ECO:0000256" key="4">
    <source>
        <dbReference type="ARBA" id="ARBA00022531"/>
    </source>
</evidence>
<evidence type="ECO:0000256" key="5">
    <source>
        <dbReference type="ARBA" id="ARBA00022692"/>
    </source>
</evidence>
<evidence type="ECO:0000256" key="2">
    <source>
        <dbReference type="ARBA" id="ARBA00008198"/>
    </source>
</evidence>
<dbReference type="InterPro" id="IPR003359">
    <property type="entry name" value="PSI_Ycf4_assembly"/>
</dbReference>
<feature type="region of interest" description="Disordered" evidence="10">
    <location>
        <begin position="151"/>
        <end position="202"/>
    </location>
</feature>
<dbReference type="EMBL" id="MZ392854">
    <property type="protein sequence ID" value="UFP91588.1"/>
    <property type="molecule type" value="Genomic_DNA"/>
</dbReference>
<dbReference type="PANTHER" id="PTHR33288">
    <property type="match status" value="1"/>
</dbReference>
<keyword evidence="7" id="KW-0793">Thylakoid</keyword>
<feature type="transmembrane region" description="Helical" evidence="11">
    <location>
        <begin position="24"/>
        <end position="46"/>
    </location>
</feature>
<evidence type="ECO:0000256" key="11">
    <source>
        <dbReference type="SAM" id="Phobius"/>
    </source>
</evidence>
<keyword evidence="6 11" id="KW-1133">Transmembrane helix</keyword>
<keyword evidence="8 11" id="KW-0472">Membrane</keyword>
<keyword evidence="12" id="KW-0934">Plastid</keyword>
<accession>A0A8K1W273</accession>
<sequence length="202" mass="22857">MNDKQSEWLRVEPIEGSRRVGNFFWARATPPGALGFFLVGISSYLGRDLTPFFPLPHQLIPFVPQGIVMCFYGISGLSSSLHSWRTIPWSVGSGCDRYDKQGGMIPSLRWGFPGYNRRIYTRFPLGYVQAIRMEVREGIDPRHVPRMRMEGQQQKVLPIRGAGEHPIPADTEREAAESARPPSASIVEGLDDDEPREPWDQC</sequence>
<comment type="subcellular location">
    <subcellularLocation>
        <location evidence="9">Plastid thylakoid membrane</location>
        <topology evidence="9">Multi-pass membrane protein</topology>
    </subcellularLocation>
</comment>
<dbReference type="GO" id="GO:0015979">
    <property type="term" value="P:photosynthesis"/>
    <property type="evidence" value="ECO:0007669"/>
    <property type="project" value="UniProtKB-KW"/>
</dbReference>
<evidence type="ECO:0000256" key="1">
    <source>
        <dbReference type="ARBA" id="ARBA00002862"/>
    </source>
</evidence>
<proteinExistence type="inferred from homology"/>
<dbReference type="GO" id="GO:0009522">
    <property type="term" value="C:photosystem I"/>
    <property type="evidence" value="ECO:0007669"/>
    <property type="project" value="InterPro"/>
</dbReference>
<dbReference type="AlphaFoldDB" id="A0A8K1W273"/>
<evidence type="ECO:0000256" key="9">
    <source>
        <dbReference type="ARBA" id="ARBA00046286"/>
    </source>
</evidence>
<reference evidence="12" key="2">
    <citation type="submission" date="2021-06" db="EMBL/GenBank/DDBJ databases">
        <authorList>
            <person name="Sheue C.-R."/>
            <person name="Liu J.-W."/>
            <person name="Chesson P."/>
            <person name="Ho J.-F."/>
            <person name="Huang C.-L."/>
        </authorList>
    </citation>
    <scope>NUCLEOTIDE SEQUENCE</scope>
</reference>
<protein>
    <recommendedName>
        <fullName evidence="3">Photosystem I assembly protein Ycf4</fullName>
    </recommendedName>
</protein>
<evidence type="ECO:0000256" key="3">
    <source>
        <dbReference type="ARBA" id="ARBA00015395"/>
    </source>
</evidence>
<comment type="similarity">
    <text evidence="2">Belongs to the Ycf4 family.</text>
</comment>
<keyword evidence="5 11" id="KW-0812">Transmembrane</keyword>
<reference evidence="12" key="1">
    <citation type="journal article" date="2021" name="Mitochondrial DNA Part B Resour">
        <title>The complete plastid genome of Selaginella erythropus (Selaginellaceae), a species with distinctive giant chloroplasts.</title>
        <authorList>
            <person name="Huang C.L."/>
            <person name="Liu J.W."/>
            <person name="Ho J.F."/>
            <person name="Sun Y.H."/>
            <person name="Wu C.S."/>
            <person name="Chesson P."/>
            <person name="Sheue C.R."/>
        </authorList>
    </citation>
    <scope>NUCLEOTIDE SEQUENCE</scope>
</reference>
<dbReference type="Pfam" id="PF02392">
    <property type="entry name" value="Ycf4"/>
    <property type="match status" value="1"/>
</dbReference>
<evidence type="ECO:0000256" key="10">
    <source>
        <dbReference type="SAM" id="MobiDB-lite"/>
    </source>
</evidence>
<organism evidence="12">
    <name type="scientific">Selaginella erythropus</name>
    <dbReference type="NCBI Taxonomy" id="137146"/>
    <lineage>
        <taxon>Eukaryota</taxon>
        <taxon>Viridiplantae</taxon>
        <taxon>Streptophyta</taxon>
        <taxon>Embryophyta</taxon>
        <taxon>Tracheophyta</taxon>
        <taxon>Lycopodiopsida</taxon>
        <taxon>Selaginellales</taxon>
        <taxon>Selaginellaceae</taxon>
        <taxon>Selaginella</taxon>
    </lineage>
</organism>
<evidence type="ECO:0000256" key="8">
    <source>
        <dbReference type="ARBA" id="ARBA00023136"/>
    </source>
</evidence>
<evidence type="ECO:0000313" key="12">
    <source>
        <dbReference type="EMBL" id="UFP91588.1"/>
    </source>
</evidence>
<dbReference type="PANTHER" id="PTHR33288:SF4">
    <property type="entry name" value="PHOTOSYSTEM I ASSEMBLY PROTEIN YCF4"/>
    <property type="match status" value="1"/>
</dbReference>
<comment type="function">
    <text evidence="1">Seems to be required for the assembly of the photosystem I complex.</text>
</comment>
<name>A0A8K1W273_9TRAC</name>
<evidence type="ECO:0000256" key="7">
    <source>
        <dbReference type="ARBA" id="ARBA00023078"/>
    </source>
</evidence>
<gene>
    <name evidence="12" type="primary">ycf4</name>
</gene>
<feature type="transmembrane region" description="Helical" evidence="11">
    <location>
        <begin position="58"/>
        <end position="77"/>
    </location>
</feature>
<dbReference type="GO" id="GO:0055035">
    <property type="term" value="C:plastid thylakoid membrane"/>
    <property type="evidence" value="ECO:0007669"/>
    <property type="project" value="UniProtKB-SubCell"/>
</dbReference>
<keyword evidence="4" id="KW-0602">Photosynthesis</keyword>